<comment type="caution">
    <text evidence="1">The sequence shown here is derived from an EMBL/GenBank/DDBJ whole genome shotgun (WGS) entry which is preliminary data.</text>
</comment>
<keyword evidence="2" id="KW-1185">Reference proteome</keyword>
<dbReference type="AlphaFoldDB" id="A0A0W0VXZ8"/>
<dbReference type="PATRIC" id="fig|466.6.peg.2600"/>
<dbReference type="SUPFAM" id="SSF102588">
    <property type="entry name" value="LmbE-like"/>
    <property type="match status" value="1"/>
</dbReference>
<reference evidence="1 2" key="1">
    <citation type="submission" date="2015-11" db="EMBL/GenBank/DDBJ databases">
        <title>Genomic analysis of 38 Legionella species identifies large and diverse effector repertoires.</title>
        <authorList>
            <person name="Burstein D."/>
            <person name="Amaro F."/>
            <person name="Zusman T."/>
            <person name="Lifshitz Z."/>
            <person name="Cohen O."/>
            <person name="Gilbert J.A."/>
            <person name="Pupko T."/>
            <person name="Shuman H.A."/>
            <person name="Segal G."/>
        </authorList>
    </citation>
    <scope>NUCLEOTIDE SEQUENCE [LARGE SCALE GENOMIC DNA]</scope>
    <source>
        <strain evidence="1 2">PX-1-G2-E2</strain>
    </source>
</reference>
<dbReference type="InterPro" id="IPR003737">
    <property type="entry name" value="GlcNAc_PI_deacetylase-related"/>
</dbReference>
<evidence type="ECO:0000313" key="1">
    <source>
        <dbReference type="EMBL" id="KTD24906.1"/>
    </source>
</evidence>
<dbReference type="Proteomes" id="UP000054908">
    <property type="component" value="Unassembled WGS sequence"/>
</dbReference>
<dbReference type="GO" id="GO:0016811">
    <property type="term" value="F:hydrolase activity, acting on carbon-nitrogen (but not peptide) bonds, in linear amides"/>
    <property type="evidence" value="ECO:0007669"/>
    <property type="project" value="TreeGrafter"/>
</dbReference>
<dbReference type="PANTHER" id="PTHR12993">
    <property type="entry name" value="N-ACETYLGLUCOSAMINYL-PHOSPHATIDYLINOSITOL DE-N-ACETYLASE-RELATED"/>
    <property type="match status" value="1"/>
</dbReference>
<protein>
    <submittedName>
        <fullName evidence="1">Glucosamine-6-phosphate deaminase-like protein</fullName>
    </submittedName>
</protein>
<organism evidence="1 2">
    <name type="scientific">Legionella maceachernii</name>
    <dbReference type="NCBI Taxonomy" id="466"/>
    <lineage>
        <taxon>Bacteria</taxon>
        <taxon>Pseudomonadati</taxon>
        <taxon>Pseudomonadota</taxon>
        <taxon>Gammaproteobacteria</taxon>
        <taxon>Legionellales</taxon>
        <taxon>Legionellaceae</taxon>
        <taxon>Legionella</taxon>
    </lineage>
</organism>
<name>A0A0W0VXZ8_9GAMM</name>
<sequence>MIPIIPEEKWLNFLKDHPLWIPPNSKTIILAPHPDDETLGAGGLIVDLRKKNIDVIIIAVTDGENAYKDMTGLRQIRQKEQEKALQKLGIAKSNIIRLQLEDSAVHLAENQLEHSLLPFINSHTNLIAPWIGDFHSDHEAAGRVAVKIANYLKINLIFYFFWTWHRSTISAISHLPLSIYPLCANTLNLKKMAIACYSSQQRYPANNSILTKKLLKPAERQFEVFLNYKNLY</sequence>
<dbReference type="Gene3D" id="3.40.50.10320">
    <property type="entry name" value="LmbE-like"/>
    <property type="match status" value="1"/>
</dbReference>
<proteinExistence type="predicted"/>
<gene>
    <name evidence="1" type="ORF">Lmac_2443</name>
</gene>
<dbReference type="PANTHER" id="PTHR12993:SF29">
    <property type="entry name" value="BLR3841 PROTEIN"/>
    <property type="match status" value="1"/>
</dbReference>
<evidence type="ECO:0000313" key="2">
    <source>
        <dbReference type="Proteomes" id="UP000054908"/>
    </source>
</evidence>
<dbReference type="Pfam" id="PF02585">
    <property type="entry name" value="PIG-L"/>
    <property type="match status" value="1"/>
</dbReference>
<dbReference type="STRING" id="466.Lmac_2443"/>
<dbReference type="RefSeq" id="WP_058453144.1">
    <property type="nucleotide sequence ID" value="NZ_CAAAIB010000014.1"/>
</dbReference>
<dbReference type="EMBL" id="LNYL01000048">
    <property type="protein sequence ID" value="KTD24906.1"/>
    <property type="molecule type" value="Genomic_DNA"/>
</dbReference>
<dbReference type="OrthoDB" id="9790023at2"/>
<dbReference type="InterPro" id="IPR024078">
    <property type="entry name" value="LmbE-like_dom_sf"/>
</dbReference>
<accession>A0A0W0VXZ8</accession>